<dbReference type="Proteomes" id="UP000452235">
    <property type="component" value="Unassembled WGS sequence"/>
</dbReference>
<dbReference type="Gene3D" id="3.50.50.60">
    <property type="entry name" value="FAD/NAD(P)-binding domain"/>
    <property type="match status" value="1"/>
</dbReference>
<evidence type="ECO:0000313" key="3">
    <source>
        <dbReference type="Proteomes" id="UP000452235"/>
    </source>
</evidence>
<dbReference type="InterPro" id="IPR002938">
    <property type="entry name" value="FAD-bd"/>
</dbReference>
<comment type="caution">
    <text evidence="2">The sequence shown here is derived from an EMBL/GenBank/DDBJ whole genome shotgun (WGS) entry which is preliminary data.</text>
</comment>
<keyword evidence="3" id="KW-1185">Reference proteome</keyword>
<dbReference type="FunFam" id="3.50.50.60:FF:000153">
    <property type="entry name" value="Salicylate hydroxylase, putative"/>
    <property type="match status" value="1"/>
</dbReference>
<dbReference type="PANTHER" id="PTHR46720">
    <property type="entry name" value="HYDROXYLASE, PUTATIVE (AFU_ORTHOLOGUE AFUA_3G01460)-RELATED"/>
    <property type="match status" value="1"/>
</dbReference>
<dbReference type="Pfam" id="PF01494">
    <property type="entry name" value="FAD_binding_3"/>
    <property type="match status" value="1"/>
</dbReference>
<dbReference type="InterPro" id="IPR051104">
    <property type="entry name" value="FAD_monoxygenase"/>
</dbReference>
<organism evidence="2 3">
    <name type="scientific">Aspergillus terreus</name>
    <dbReference type="NCBI Taxonomy" id="33178"/>
    <lineage>
        <taxon>Eukaryota</taxon>
        <taxon>Fungi</taxon>
        <taxon>Dikarya</taxon>
        <taxon>Ascomycota</taxon>
        <taxon>Pezizomycotina</taxon>
        <taxon>Eurotiomycetes</taxon>
        <taxon>Eurotiomycetidae</taxon>
        <taxon>Eurotiales</taxon>
        <taxon>Aspergillaceae</taxon>
        <taxon>Aspergillus</taxon>
        <taxon>Aspergillus subgen. Circumdati</taxon>
    </lineage>
</organism>
<dbReference type="EMBL" id="BLJY01000007">
    <property type="protein sequence ID" value="GFF17800.1"/>
    <property type="molecule type" value="Genomic_DNA"/>
</dbReference>
<dbReference type="GO" id="GO:0071949">
    <property type="term" value="F:FAD binding"/>
    <property type="evidence" value="ECO:0007669"/>
    <property type="project" value="InterPro"/>
</dbReference>
<feature type="domain" description="FAD-binding" evidence="1">
    <location>
        <begin position="162"/>
        <end position="374"/>
    </location>
</feature>
<dbReference type="PRINTS" id="PR00420">
    <property type="entry name" value="RNGMNOXGNASE"/>
</dbReference>
<protein>
    <submittedName>
        <fullName evidence="2">Salicylate 1-monooxygenase SalA</fullName>
    </submittedName>
</protein>
<keyword evidence="2" id="KW-0560">Oxidoreductase</keyword>
<dbReference type="SUPFAM" id="SSF54373">
    <property type="entry name" value="FAD-linked reductases, C-terminal domain"/>
    <property type="match status" value="1"/>
</dbReference>
<dbReference type="PANTHER" id="PTHR46720:SF3">
    <property type="entry name" value="FAD-BINDING DOMAIN-CONTAINING PROTEIN-RELATED"/>
    <property type="match status" value="1"/>
</dbReference>
<dbReference type="AlphaFoldDB" id="A0A5M3Z8S6"/>
<reference evidence="2 3" key="1">
    <citation type="submission" date="2020-01" db="EMBL/GenBank/DDBJ databases">
        <title>Aspergillus terreus IFO 6365 whole genome shotgun sequence.</title>
        <authorList>
            <person name="Kanamasa S."/>
            <person name="Takahashi H."/>
        </authorList>
    </citation>
    <scope>NUCLEOTIDE SEQUENCE [LARGE SCALE GENOMIC DNA]</scope>
    <source>
        <strain evidence="2 3">IFO 6365</strain>
    </source>
</reference>
<proteinExistence type="predicted"/>
<name>A0A5M3Z8S6_ASPTE</name>
<dbReference type="SUPFAM" id="SSF51905">
    <property type="entry name" value="FAD/NAD(P)-binding domain"/>
    <property type="match status" value="1"/>
</dbReference>
<keyword evidence="2" id="KW-0503">Monooxygenase</keyword>
<dbReference type="InterPro" id="IPR036188">
    <property type="entry name" value="FAD/NAD-bd_sf"/>
</dbReference>
<dbReference type="VEuPathDB" id="FungiDB:ATEG_05966"/>
<dbReference type="OrthoDB" id="417877at2759"/>
<dbReference type="Pfam" id="PF13450">
    <property type="entry name" value="NAD_binding_8"/>
    <property type="match status" value="1"/>
</dbReference>
<accession>A0A5M3Z8S6</accession>
<evidence type="ECO:0000259" key="1">
    <source>
        <dbReference type="Pfam" id="PF01494"/>
    </source>
</evidence>
<dbReference type="GO" id="GO:0044550">
    <property type="term" value="P:secondary metabolite biosynthetic process"/>
    <property type="evidence" value="ECO:0007669"/>
    <property type="project" value="TreeGrafter"/>
</dbReference>
<sequence length="435" mass="47663">MTKPFHVAVVGGGIAGVTLAITLHHRGVPVTIYEQAAAFGEVGAGVSFGPNAVQAMQTCHPGIHAAFEKVCTRNLWPSKQDVWFDYLDGYTPTTNTTAGRQDIAFTIRNSLGQTGVHRAHFLDELIRLIPNDIARFNKRCESIVERPDGRLVLRFADGTEDLADVVIGCDGIKSQIRRLLVGEDHPAANPSYTHKYAYRGLVPMDQAIEAIGEELASNACMHMGPGGHMLTFPVNQGKTLNIVAFHTSPEPWTDYPRLTRQGTRDEVLRDFAGYGPNVTNLLKLTDPELSVWAIFDLGEHPVPTFYKGRVAISGDAAHATAPHHGAGAGFCIEDTAVLAALLADERVRTHADLEAVLATFDACRRERGQWLVQSSRFIGNCYEWLAEGVGRDFRKIEEAINYRNGIIANVDVPKMCDEARRELGKRLSGVVRGSL</sequence>
<gene>
    <name evidence="2" type="ORF">ATEIFO6365_0007034900</name>
</gene>
<evidence type="ECO:0000313" key="2">
    <source>
        <dbReference type="EMBL" id="GFF17800.1"/>
    </source>
</evidence>
<dbReference type="GO" id="GO:0004497">
    <property type="term" value="F:monooxygenase activity"/>
    <property type="evidence" value="ECO:0007669"/>
    <property type="project" value="UniProtKB-KW"/>
</dbReference>